<gene>
    <name evidence="1" type="ORF">WA026_021572</name>
</gene>
<organism evidence="1 2">
    <name type="scientific">Henosepilachna vigintioctopunctata</name>
    <dbReference type="NCBI Taxonomy" id="420089"/>
    <lineage>
        <taxon>Eukaryota</taxon>
        <taxon>Metazoa</taxon>
        <taxon>Ecdysozoa</taxon>
        <taxon>Arthropoda</taxon>
        <taxon>Hexapoda</taxon>
        <taxon>Insecta</taxon>
        <taxon>Pterygota</taxon>
        <taxon>Neoptera</taxon>
        <taxon>Endopterygota</taxon>
        <taxon>Coleoptera</taxon>
        <taxon>Polyphaga</taxon>
        <taxon>Cucujiformia</taxon>
        <taxon>Coccinelloidea</taxon>
        <taxon>Coccinellidae</taxon>
        <taxon>Epilachninae</taxon>
        <taxon>Epilachnini</taxon>
        <taxon>Henosepilachna</taxon>
    </lineage>
</organism>
<evidence type="ECO:0000313" key="1">
    <source>
        <dbReference type="EMBL" id="KAK9892712.1"/>
    </source>
</evidence>
<dbReference type="EMBL" id="JARQZJ010000137">
    <property type="protein sequence ID" value="KAK9892712.1"/>
    <property type="molecule type" value="Genomic_DNA"/>
</dbReference>
<evidence type="ECO:0000313" key="2">
    <source>
        <dbReference type="Proteomes" id="UP001431783"/>
    </source>
</evidence>
<dbReference type="AlphaFoldDB" id="A0AAW1VJ49"/>
<comment type="caution">
    <text evidence="1">The sequence shown here is derived from an EMBL/GenBank/DDBJ whole genome shotgun (WGS) entry which is preliminary data.</text>
</comment>
<accession>A0AAW1VJ49</accession>
<proteinExistence type="predicted"/>
<keyword evidence="2" id="KW-1185">Reference proteome</keyword>
<reference evidence="1 2" key="1">
    <citation type="submission" date="2023-03" db="EMBL/GenBank/DDBJ databases">
        <title>Genome insight into feeding habits of ladybird beetles.</title>
        <authorList>
            <person name="Li H.-S."/>
            <person name="Huang Y.-H."/>
            <person name="Pang H."/>
        </authorList>
    </citation>
    <scope>NUCLEOTIDE SEQUENCE [LARGE SCALE GENOMIC DNA]</scope>
    <source>
        <strain evidence="1">SYSU_2023b</strain>
        <tissue evidence="1">Whole body</tissue>
    </source>
</reference>
<protein>
    <submittedName>
        <fullName evidence="1">Uncharacterized protein</fullName>
    </submittedName>
</protein>
<sequence>MNHGAMLGPILDPQLRQFYLGPCWGYETGFKTSAIIMIRRARLKVELHNLGHSHNKSSWVQDWRVLVRPMNYIPQVGPRLLCVAYEPRASLGNVTWPKLRNNVWANCGNHACPRVIIPDSYHGWSITSL</sequence>
<name>A0AAW1VJ49_9CUCU</name>
<dbReference type="Proteomes" id="UP001431783">
    <property type="component" value="Unassembled WGS sequence"/>
</dbReference>